<feature type="compositionally biased region" description="Acidic residues" evidence="2">
    <location>
        <begin position="139"/>
        <end position="148"/>
    </location>
</feature>
<dbReference type="GO" id="GO:0006357">
    <property type="term" value="P:regulation of transcription by RNA polymerase II"/>
    <property type="evidence" value="ECO:0007669"/>
    <property type="project" value="TreeGrafter"/>
</dbReference>
<dbReference type="PROSITE" id="PS51029">
    <property type="entry name" value="MADF"/>
    <property type="match status" value="1"/>
</dbReference>
<dbReference type="EMBL" id="CAJHJT010000056">
    <property type="protein sequence ID" value="CAD7011651.1"/>
    <property type="molecule type" value="Genomic_DNA"/>
</dbReference>
<evidence type="ECO:0000256" key="2">
    <source>
        <dbReference type="SAM" id="MobiDB-lite"/>
    </source>
</evidence>
<dbReference type="InterPro" id="IPR006578">
    <property type="entry name" value="MADF-dom"/>
</dbReference>
<reference evidence="6" key="2">
    <citation type="journal article" date="2014" name="BMC Genomics">
        <title>A genomic perspective to assessing quality of mass-reared SIT flies used in Mediterranean fruit fly (Ceratitis capitata) eradication in California.</title>
        <authorList>
            <person name="Calla B."/>
            <person name="Hall B."/>
            <person name="Hou S."/>
            <person name="Geib S.M."/>
        </authorList>
    </citation>
    <scope>NUCLEOTIDE SEQUENCE</scope>
</reference>
<evidence type="ECO:0000259" key="3">
    <source>
        <dbReference type="PROSITE" id="PS51029"/>
    </source>
</evidence>
<dbReference type="GO" id="GO:0005634">
    <property type="term" value="C:nucleus"/>
    <property type="evidence" value="ECO:0007669"/>
    <property type="project" value="UniProtKB-SubCell"/>
</dbReference>
<gene>
    <name evidence="6" type="primary">ADF1</name>
    <name evidence="5" type="ORF">CCAP1982_LOCUS19737</name>
</gene>
<dbReference type="AlphaFoldDB" id="W8BXD5"/>
<proteinExistence type="evidence at transcript level"/>
<evidence type="ECO:0000313" key="5">
    <source>
        <dbReference type="EMBL" id="CAD7011651.1"/>
    </source>
</evidence>
<name>W8BXD5_CERCA</name>
<feature type="region of interest" description="Disordered" evidence="2">
    <location>
        <begin position="239"/>
        <end position="267"/>
    </location>
</feature>
<evidence type="ECO:0000313" key="6">
    <source>
        <dbReference type="EMBL" id="JAC05996.1"/>
    </source>
</evidence>
<dbReference type="GO" id="GO:0005667">
    <property type="term" value="C:transcription regulator complex"/>
    <property type="evidence" value="ECO:0007669"/>
    <property type="project" value="TreeGrafter"/>
</dbReference>
<protein>
    <submittedName>
        <fullName evidence="5">(Mediterranean fruit fly) hypothetical protein</fullName>
    </submittedName>
    <submittedName>
        <fullName evidence="6">Transcription factor Adf-1</fullName>
    </submittedName>
</protein>
<feature type="region of interest" description="Disordered" evidence="2">
    <location>
        <begin position="139"/>
        <end position="160"/>
    </location>
</feature>
<reference evidence="6" key="1">
    <citation type="submission" date="2013-07" db="EMBL/GenBank/DDBJ databases">
        <authorList>
            <person name="Geib S."/>
        </authorList>
    </citation>
    <scope>NUCLEOTIDE SEQUENCE</scope>
</reference>
<organism evidence="6">
    <name type="scientific">Ceratitis capitata</name>
    <name type="common">Mediterranean fruit fly</name>
    <name type="synonym">Tephritis capitata</name>
    <dbReference type="NCBI Taxonomy" id="7213"/>
    <lineage>
        <taxon>Eukaryota</taxon>
        <taxon>Metazoa</taxon>
        <taxon>Ecdysozoa</taxon>
        <taxon>Arthropoda</taxon>
        <taxon>Hexapoda</taxon>
        <taxon>Insecta</taxon>
        <taxon>Pterygota</taxon>
        <taxon>Neoptera</taxon>
        <taxon>Endopterygota</taxon>
        <taxon>Diptera</taxon>
        <taxon>Brachycera</taxon>
        <taxon>Muscomorpha</taxon>
        <taxon>Tephritoidea</taxon>
        <taxon>Tephritidae</taxon>
        <taxon>Ceratitis</taxon>
        <taxon>Ceratitis</taxon>
    </lineage>
</organism>
<accession>W8BXD5</accession>
<dbReference type="EMBL" id="GAMC01000560">
    <property type="protein sequence ID" value="JAC05996.1"/>
    <property type="molecule type" value="mRNA"/>
</dbReference>
<evidence type="ECO:0000259" key="4">
    <source>
        <dbReference type="PROSITE" id="PS51031"/>
    </source>
</evidence>
<sequence>MTGHRALEDSDLALISRVKVTPSLYDPRNPDFRLAYRKEQEWEIVGSMVGMTASEARRRWTCLRDRYSRELKQLRLHPEKNEYGNNPFFRQMDFLRRYVRKRRNRRRNGFIEFENQFASIQKQNNEENTVQYQNRADITEVDEEDDYNLENYDGQSDTYASKVDDTTMESNDYPEFVDVDAGEEVYEECVETPNSEGKGHQSTSNASINVGTKPINATIMPINMPQQNVNRTVYTISSGQTHHNAPTTKSDTAPSSHSTAYKQQQNHSSYATLQYRSPHDIKTPSPPHVYSNQTVAETEDDLFGKSIAVYLKQLSRRHKIKAQVEMFQILEKYIELEESAKTRILNINEMNTKNG</sequence>
<dbReference type="SMART" id="SM00595">
    <property type="entry name" value="MADF"/>
    <property type="match status" value="1"/>
</dbReference>
<dbReference type="Proteomes" id="UP000606786">
    <property type="component" value="Unassembled WGS sequence"/>
</dbReference>
<dbReference type="OrthoDB" id="6081971at2759"/>
<feature type="domain" description="MADF" evidence="3">
    <location>
        <begin position="13"/>
        <end position="100"/>
    </location>
</feature>
<evidence type="ECO:0000313" key="7">
    <source>
        <dbReference type="Proteomes" id="UP000606786"/>
    </source>
</evidence>
<dbReference type="GO" id="GO:0003677">
    <property type="term" value="F:DNA binding"/>
    <property type="evidence" value="ECO:0007669"/>
    <property type="project" value="InterPro"/>
</dbReference>
<dbReference type="EMBL" id="GAMC01000561">
    <property type="protein sequence ID" value="JAC05995.1"/>
    <property type="molecule type" value="mRNA"/>
</dbReference>
<dbReference type="KEGG" id="ccat:101461013"/>
<dbReference type="CTD" id="37412"/>
<dbReference type="Pfam" id="PF10545">
    <property type="entry name" value="MADF_DNA_bdg"/>
    <property type="match status" value="1"/>
</dbReference>
<keyword evidence="1" id="KW-0539">Nucleus</keyword>
<dbReference type="GeneID" id="101461013"/>
<comment type="subcellular location">
    <subcellularLocation>
        <location evidence="1">Nucleus</location>
    </subcellularLocation>
</comment>
<dbReference type="InterPro" id="IPR039353">
    <property type="entry name" value="TF_Adf1"/>
</dbReference>
<dbReference type="PANTHER" id="PTHR12243">
    <property type="entry name" value="MADF DOMAIN TRANSCRIPTION FACTOR"/>
    <property type="match status" value="1"/>
</dbReference>
<dbReference type="InterPro" id="IPR004210">
    <property type="entry name" value="BESS_motif"/>
</dbReference>
<keyword evidence="7" id="KW-1185">Reference proteome</keyword>
<reference evidence="5" key="3">
    <citation type="submission" date="2020-11" db="EMBL/GenBank/DDBJ databases">
        <authorList>
            <person name="Whitehead M."/>
        </authorList>
    </citation>
    <scope>NUCLEOTIDE SEQUENCE</scope>
    <source>
        <strain evidence="5">EGII</strain>
    </source>
</reference>
<dbReference type="PANTHER" id="PTHR12243:SF64">
    <property type="entry name" value="DORSAL INTERACTING PROTEIN 3-RELATED"/>
    <property type="match status" value="1"/>
</dbReference>
<feature type="domain" description="BESS" evidence="4">
    <location>
        <begin position="297"/>
        <end position="336"/>
    </location>
</feature>
<dbReference type="PROSITE" id="PS51031">
    <property type="entry name" value="BESS"/>
    <property type="match status" value="1"/>
</dbReference>
<evidence type="ECO:0000256" key="1">
    <source>
        <dbReference type="PROSITE-ProRule" id="PRU00371"/>
    </source>
</evidence>